<reference evidence="2" key="1">
    <citation type="submission" date="2022-08" db="EMBL/GenBank/DDBJ databases">
        <title>Genomic Encyclopedia of Type Strains, Phase V (KMG-V): Genome sequencing to study the core and pangenomes of soil and plant-associated prokaryotes.</title>
        <authorList>
            <person name="Whitman W."/>
        </authorList>
    </citation>
    <scope>NUCLEOTIDE SEQUENCE</scope>
    <source>
        <strain evidence="2">0</strain>
    </source>
</reference>
<dbReference type="PANTHER" id="PTHR43833">
    <property type="entry name" value="POTASSIUM CHANNEL PROTEIN 2-RELATED-RELATED"/>
    <property type="match status" value="1"/>
</dbReference>
<evidence type="ECO:0000313" key="2">
    <source>
        <dbReference type="EMBL" id="MCS3679380.1"/>
    </source>
</evidence>
<name>A0A9X2TDE4_9BACT</name>
<dbReference type="AlphaFoldDB" id="A0A9X2TDE4"/>
<dbReference type="SUPFAM" id="SSF116726">
    <property type="entry name" value="TrkA C-terminal domain-like"/>
    <property type="match status" value="1"/>
</dbReference>
<dbReference type="RefSeq" id="WP_259081166.1">
    <property type="nucleotide sequence ID" value="NZ_JANUAU010000021.1"/>
</dbReference>
<dbReference type="Proteomes" id="UP001155027">
    <property type="component" value="Unassembled WGS sequence"/>
</dbReference>
<dbReference type="InterPro" id="IPR050721">
    <property type="entry name" value="Trk_Ktr_HKT_K-transport"/>
</dbReference>
<proteinExistence type="predicted"/>
<dbReference type="SUPFAM" id="SSF51735">
    <property type="entry name" value="NAD(P)-binding Rossmann-fold domains"/>
    <property type="match status" value="1"/>
</dbReference>
<sequence>MKEIPFDNFAVVFGWDQFSNMIVKQLLNSSNKVAALVRDEETRLWTEDTFGGGNFSVNVVSPSDYSKMKKIGISNSQNIFVNLGDDQENLTTILRMQNHFPKAEYMVALNDEELEDTFRSAGVTYAVSKFSISSKIVGSFLYEPDVATYTEDLLTATETDQDYDIQQYRVTENCDGSGATFRELLSRIRSDYGAVAIGLRKKNGPLLKVPDPNAEVSEGDYVLLATQGSGESGLENFFGTQEGVLNGEHT</sequence>
<evidence type="ECO:0000313" key="3">
    <source>
        <dbReference type="Proteomes" id="UP001155027"/>
    </source>
</evidence>
<gene>
    <name evidence="2" type="ORF">GGP71_003331</name>
</gene>
<dbReference type="InterPro" id="IPR003148">
    <property type="entry name" value="RCK_N"/>
</dbReference>
<accession>A0A9X2TDE4</accession>
<dbReference type="InterPro" id="IPR036291">
    <property type="entry name" value="NAD(P)-bd_dom_sf"/>
</dbReference>
<feature type="domain" description="RCK N-terminal" evidence="1">
    <location>
        <begin position="11"/>
        <end position="128"/>
    </location>
</feature>
<organism evidence="2 3">
    <name type="scientific">Salinibacter ruber</name>
    <dbReference type="NCBI Taxonomy" id="146919"/>
    <lineage>
        <taxon>Bacteria</taxon>
        <taxon>Pseudomonadati</taxon>
        <taxon>Rhodothermota</taxon>
        <taxon>Rhodothermia</taxon>
        <taxon>Rhodothermales</taxon>
        <taxon>Salinibacteraceae</taxon>
        <taxon>Salinibacter</taxon>
    </lineage>
</organism>
<evidence type="ECO:0000259" key="1">
    <source>
        <dbReference type="Pfam" id="PF02254"/>
    </source>
</evidence>
<dbReference type="InterPro" id="IPR036721">
    <property type="entry name" value="RCK_C_sf"/>
</dbReference>
<dbReference type="GO" id="GO:0006813">
    <property type="term" value="P:potassium ion transport"/>
    <property type="evidence" value="ECO:0007669"/>
    <property type="project" value="InterPro"/>
</dbReference>
<dbReference type="PANTHER" id="PTHR43833:SF9">
    <property type="entry name" value="POTASSIUM CHANNEL PROTEIN YUGO-RELATED"/>
    <property type="match status" value="1"/>
</dbReference>
<dbReference type="Gene3D" id="3.40.50.720">
    <property type="entry name" value="NAD(P)-binding Rossmann-like Domain"/>
    <property type="match status" value="1"/>
</dbReference>
<dbReference type="Pfam" id="PF02254">
    <property type="entry name" value="TrkA_N"/>
    <property type="match status" value="1"/>
</dbReference>
<protein>
    <submittedName>
        <fullName evidence="2">Trk K+ transport system NAD-binding subunit</fullName>
    </submittedName>
</protein>
<comment type="caution">
    <text evidence="2">The sequence shown here is derived from an EMBL/GenBank/DDBJ whole genome shotgun (WGS) entry which is preliminary data.</text>
</comment>
<dbReference type="EMBL" id="JANUAU010000021">
    <property type="protein sequence ID" value="MCS3679380.1"/>
    <property type="molecule type" value="Genomic_DNA"/>
</dbReference>